<accession>A0AAQ4EUA3</accession>
<gene>
    <name evidence="1" type="ORF">V5799_020360</name>
</gene>
<dbReference type="EMBL" id="JARKHS020010892">
    <property type="protein sequence ID" value="KAK8778297.1"/>
    <property type="molecule type" value="Genomic_DNA"/>
</dbReference>
<keyword evidence="2" id="KW-1185">Reference proteome</keyword>
<evidence type="ECO:0000313" key="2">
    <source>
        <dbReference type="Proteomes" id="UP001321473"/>
    </source>
</evidence>
<dbReference type="AlphaFoldDB" id="A0AAQ4EUA3"/>
<dbReference type="Proteomes" id="UP001321473">
    <property type="component" value="Unassembled WGS sequence"/>
</dbReference>
<reference evidence="1 2" key="1">
    <citation type="journal article" date="2023" name="Arcadia Sci">
        <title>De novo assembly of a long-read Amblyomma americanum tick genome.</title>
        <authorList>
            <person name="Chou S."/>
            <person name="Poskanzer K.E."/>
            <person name="Rollins M."/>
            <person name="Thuy-Boun P.S."/>
        </authorList>
    </citation>
    <scope>NUCLEOTIDE SEQUENCE [LARGE SCALE GENOMIC DNA]</scope>
    <source>
        <strain evidence="1">F_SG_1</strain>
        <tissue evidence="1">Salivary glands</tissue>
    </source>
</reference>
<name>A0AAQ4EUA3_AMBAM</name>
<organism evidence="1 2">
    <name type="scientific">Amblyomma americanum</name>
    <name type="common">Lone star tick</name>
    <dbReference type="NCBI Taxonomy" id="6943"/>
    <lineage>
        <taxon>Eukaryota</taxon>
        <taxon>Metazoa</taxon>
        <taxon>Ecdysozoa</taxon>
        <taxon>Arthropoda</taxon>
        <taxon>Chelicerata</taxon>
        <taxon>Arachnida</taxon>
        <taxon>Acari</taxon>
        <taxon>Parasitiformes</taxon>
        <taxon>Ixodida</taxon>
        <taxon>Ixodoidea</taxon>
        <taxon>Ixodidae</taxon>
        <taxon>Amblyomminae</taxon>
        <taxon>Amblyomma</taxon>
    </lineage>
</organism>
<protein>
    <submittedName>
        <fullName evidence="1">Uncharacterized protein</fullName>
    </submittedName>
</protein>
<proteinExistence type="predicted"/>
<evidence type="ECO:0000313" key="1">
    <source>
        <dbReference type="EMBL" id="KAK8778297.1"/>
    </source>
</evidence>
<sequence length="193" mass="21307">MWGRLVVSSPVTEGPRQRAPFLPNGKTAQRRCAGNSVPRQAIITGDDARVSWSFIARRRKHPGACTSTKGFRSLRSLSADRKRPVLLLARRATTYRWPVKTFLDPAPQKTSTLSPSATQRLPKAGENGCCSAKPLNTFDLKKILGCGFNADAWSLWIPPNGYAYCQRDSIDISDMGDYTCYSANSTGHCRMVP</sequence>
<comment type="caution">
    <text evidence="1">The sequence shown here is derived from an EMBL/GenBank/DDBJ whole genome shotgun (WGS) entry which is preliminary data.</text>
</comment>